<dbReference type="InterPro" id="IPR027417">
    <property type="entry name" value="P-loop_NTPase"/>
</dbReference>
<dbReference type="GO" id="GO:0005524">
    <property type="term" value="F:ATP binding"/>
    <property type="evidence" value="ECO:0007669"/>
    <property type="project" value="UniProtKB-KW"/>
</dbReference>
<feature type="compositionally biased region" description="Basic residues" evidence="5">
    <location>
        <begin position="1"/>
        <end position="10"/>
    </location>
</feature>
<dbReference type="Pfam" id="PF21010">
    <property type="entry name" value="HA2_C"/>
    <property type="match status" value="1"/>
</dbReference>
<dbReference type="SMART" id="SM00847">
    <property type="entry name" value="HA2"/>
    <property type="match status" value="1"/>
</dbReference>
<evidence type="ECO:0000256" key="3">
    <source>
        <dbReference type="ARBA" id="ARBA00022806"/>
    </source>
</evidence>
<name>A0A9P1H2Z1_9PEZI</name>
<keyword evidence="1" id="KW-0547">Nucleotide-binding</keyword>
<dbReference type="PROSITE" id="PS51194">
    <property type="entry name" value="HELICASE_CTER"/>
    <property type="match status" value="1"/>
</dbReference>
<accession>A0A9P1H2Z1</accession>
<protein>
    <recommendedName>
        <fullName evidence="10">P-loop containing nucleoside triphosphate hydrolase protein</fullName>
    </recommendedName>
</protein>
<organism evidence="8 9">
    <name type="scientific">Parascedosporium putredinis</name>
    <dbReference type="NCBI Taxonomy" id="1442378"/>
    <lineage>
        <taxon>Eukaryota</taxon>
        <taxon>Fungi</taxon>
        <taxon>Dikarya</taxon>
        <taxon>Ascomycota</taxon>
        <taxon>Pezizomycotina</taxon>
        <taxon>Sordariomycetes</taxon>
        <taxon>Hypocreomycetidae</taxon>
        <taxon>Microascales</taxon>
        <taxon>Microascaceae</taxon>
        <taxon>Parascedosporium</taxon>
    </lineage>
</organism>
<dbReference type="GO" id="GO:0004386">
    <property type="term" value="F:helicase activity"/>
    <property type="evidence" value="ECO:0007669"/>
    <property type="project" value="UniProtKB-KW"/>
</dbReference>
<evidence type="ECO:0000313" key="8">
    <source>
        <dbReference type="EMBL" id="CAI4214984.1"/>
    </source>
</evidence>
<dbReference type="EMBL" id="CALLCH030000012">
    <property type="protein sequence ID" value="CAI4214984.1"/>
    <property type="molecule type" value="Genomic_DNA"/>
</dbReference>
<keyword evidence="3" id="KW-0347">Helicase</keyword>
<evidence type="ECO:0000256" key="1">
    <source>
        <dbReference type="ARBA" id="ARBA00022741"/>
    </source>
</evidence>
<evidence type="ECO:0000259" key="6">
    <source>
        <dbReference type="PROSITE" id="PS51192"/>
    </source>
</evidence>
<comment type="caution">
    <text evidence="8">The sequence shown here is derived from an EMBL/GenBank/DDBJ whole genome shotgun (WGS) entry which is preliminary data.</text>
</comment>
<dbReference type="InterPro" id="IPR014001">
    <property type="entry name" value="Helicase_ATP-bd"/>
</dbReference>
<dbReference type="Pfam" id="PF00271">
    <property type="entry name" value="Helicase_C"/>
    <property type="match status" value="1"/>
</dbReference>
<gene>
    <name evidence="8" type="ORF">PPNO1_LOCUS4707</name>
</gene>
<dbReference type="Pfam" id="PF00270">
    <property type="entry name" value="DEAD"/>
    <property type="match status" value="1"/>
</dbReference>
<proteinExistence type="predicted"/>
<dbReference type="GO" id="GO:0003723">
    <property type="term" value="F:RNA binding"/>
    <property type="evidence" value="ECO:0007669"/>
    <property type="project" value="TreeGrafter"/>
</dbReference>
<dbReference type="OrthoDB" id="5600252at2759"/>
<dbReference type="Proteomes" id="UP000838763">
    <property type="component" value="Unassembled WGS sequence"/>
</dbReference>
<evidence type="ECO:0000256" key="2">
    <source>
        <dbReference type="ARBA" id="ARBA00022801"/>
    </source>
</evidence>
<dbReference type="PANTHER" id="PTHR18934">
    <property type="entry name" value="ATP-DEPENDENT RNA HELICASE"/>
    <property type="match status" value="1"/>
</dbReference>
<feature type="domain" description="Helicase C-terminal" evidence="7">
    <location>
        <begin position="759"/>
        <end position="936"/>
    </location>
</feature>
<dbReference type="CDD" id="cd18791">
    <property type="entry name" value="SF2_C_RHA"/>
    <property type="match status" value="1"/>
</dbReference>
<dbReference type="PROSITE" id="PS51192">
    <property type="entry name" value="HELICASE_ATP_BIND_1"/>
    <property type="match status" value="1"/>
</dbReference>
<dbReference type="InterPro" id="IPR011709">
    <property type="entry name" value="DEAD-box_helicase_OB_fold"/>
</dbReference>
<dbReference type="CDD" id="cd17917">
    <property type="entry name" value="DEXHc_RHA-like"/>
    <property type="match status" value="1"/>
</dbReference>
<evidence type="ECO:0000256" key="5">
    <source>
        <dbReference type="SAM" id="MobiDB-lite"/>
    </source>
</evidence>
<dbReference type="FunFam" id="1.20.120.1080:FF:000002">
    <property type="entry name" value="Putative ATP-dependent RNA helicase DHX36"/>
    <property type="match status" value="1"/>
</dbReference>
<dbReference type="FunFam" id="3.40.50.300:FF:000819">
    <property type="entry name" value="ATP dependent RNA helicase, putative"/>
    <property type="match status" value="1"/>
</dbReference>
<dbReference type="Gene3D" id="3.40.50.300">
    <property type="entry name" value="P-loop containing nucleotide triphosphate hydrolases"/>
    <property type="match status" value="2"/>
</dbReference>
<feature type="region of interest" description="Disordered" evidence="5">
    <location>
        <begin position="339"/>
        <end position="374"/>
    </location>
</feature>
<dbReference type="Pfam" id="PF07717">
    <property type="entry name" value="OB_NTP_bind"/>
    <property type="match status" value="1"/>
</dbReference>
<feature type="domain" description="Helicase ATP-binding" evidence="6">
    <location>
        <begin position="567"/>
        <end position="682"/>
    </location>
</feature>
<keyword evidence="4" id="KW-0067">ATP-binding</keyword>
<dbReference type="SUPFAM" id="SSF52540">
    <property type="entry name" value="P-loop containing nucleoside triphosphate hydrolases"/>
    <property type="match status" value="2"/>
</dbReference>
<evidence type="ECO:0000259" key="7">
    <source>
        <dbReference type="PROSITE" id="PS51194"/>
    </source>
</evidence>
<feature type="region of interest" description="Disordered" evidence="5">
    <location>
        <begin position="194"/>
        <end position="249"/>
    </location>
</feature>
<dbReference type="SMART" id="SM00490">
    <property type="entry name" value="HELICc"/>
    <property type="match status" value="1"/>
</dbReference>
<reference evidence="8" key="1">
    <citation type="submission" date="2022-11" db="EMBL/GenBank/DDBJ databases">
        <authorList>
            <person name="Scott C."/>
            <person name="Bruce N."/>
        </authorList>
    </citation>
    <scope>NUCLEOTIDE SEQUENCE</scope>
</reference>
<keyword evidence="9" id="KW-1185">Reference proteome</keyword>
<evidence type="ECO:0000313" key="9">
    <source>
        <dbReference type="Proteomes" id="UP000838763"/>
    </source>
</evidence>
<feature type="compositionally biased region" description="Polar residues" evidence="5">
    <location>
        <begin position="342"/>
        <end position="359"/>
    </location>
</feature>
<feature type="region of interest" description="Disordered" evidence="5">
    <location>
        <begin position="1"/>
        <end position="56"/>
    </location>
</feature>
<dbReference type="GO" id="GO:0016787">
    <property type="term" value="F:hydrolase activity"/>
    <property type="evidence" value="ECO:0007669"/>
    <property type="project" value="UniProtKB-KW"/>
</dbReference>
<dbReference type="Gene3D" id="1.20.120.1080">
    <property type="match status" value="1"/>
</dbReference>
<evidence type="ECO:0000256" key="4">
    <source>
        <dbReference type="ARBA" id="ARBA00022840"/>
    </source>
</evidence>
<keyword evidence="2" id="KW-0378">Hydrolase</keyword>
<dbReference type="InterPro" id="IPR007502">
    <property type="entry name" value="Helicase-assoc_dom"/>
</dbReference>
<dbReference type="PANTHER" id="PTHR18934:SF145">
    <property type="entry name" value="ATP-DEPENDENT RNA HELICASE DHX57-RELATED"/>
    <property type="match status" value="1"/>
</dbReference>
<dbReference type="InterPro" id="IPR011545">
    <property type="entry name" value="DEAD/DEAH_box_helicase_dom"/>
</dbReference>
<evidence type="ECO:0008006" key="10">
    <source>
        <dbReference type="Google" id="ProtNLM"/>
    </source>
</evidence>
<dbReference type="InterPro" id="IPR001650">
    <property type="entry name" value="Helicase_C-like"/>
</dbReference>
<sequence>MAGAKKKKKPAANPARGFATTSVASKPRVEQAELEDSASTASLSKPAGQNPELTPEEFERQLEVAELQILVEKHGPKVKRDAQRQKARLETDRRIQRSSADSINCPKWLPPEIMDHILDLIKAESRFAEDAPEEDLTVKLWTLQHALTSAGISPNRTREAIVYVLDMSPSIPSNSRDSLWGLEEALDWLAKECSPEELPSYEPRGRPAPKPIGEDDMQDSEPSKKPASKGNGPASSKKSGPAKKKPAVFCDSDIEPDDLIPEYMKAKERLFELERPLADNKKRGKTPRDKTATGLTEEQELEMAKLQAKIQRIDNDVLFDKPLAEHQWRARKIVLEKEYSESQRAATRAPQTNEKQATGATPAAKTAENGVDDDDINLEAERIAAEILAQNDDDEDQDLADLFSSLPTTEVDQQTGKSNTVLNGSDGSRIVIRDFVKWGGINPTRVLQDACRARHMVTIEWKAAQDILADEIVPEVKVSVTPNRTRFTMASIATPDKAKSEALIATYALFHIFGSSSKEEKVFLRLPPVWRDLWVEYSEIRKDQLDTADRSALGELRALKSGSPKFQFMLESRRQLPMWSFKSKVVETIDANQSNTSRETRLVYATTGIVMRMLEGSNDLSEITHLVLDEVHERTIDSDFLLIVLKKLIKRRPDLKVILMSATVDAEKFSSYLGGAPVLEVPGRTFPVQTRFLEDAIEVTGYSIGEDRKTAELIDLDDDPPEQEPEGAKAGLLGDLSQYSSRTRATLAQMDEYRIDFDLIVQLIAKVASDETYSQYSKAVLVFLPGIAEIRTLNDMLLGDPHFSSNWLIYPLHSSIATEDQEAAFLIPPPGVRKVVLATNIAETGITIPDVTCVVDTGKHKEMRFDERRQLSRLIDTFISRANAKQRRGRAGRVQEGLCFHLFTKHRHDRIISDQQTPEMLRLSLQDLAIRVKICKIGGIEETLNEALDPPSQKNIRRAVDALVDVRALTAAEELTPLGRQLARLPLDVFLGKLILLGTVFKCLDMALTVAAILSAKSPFSAPFGQRTQADAARLAFRRGDSDLLTIYNAYVSWRRVCQQTGKDFQFCRKNYLSQQTLANIEDLKGQLLVALADSGFLLLADEERKALNRMRYSSGGRGRRQQKFYEIPKRVDLYSDNDVVTASVIAWSFYPKLLVRDPPGSRSLRNIGNNQSISLHPSSVNKSQLDLKWLSYYHIMQAKQVYHAHETTAVDPFAIALLGGDVRCDVYSGVIILDGNRARFSVPDWKTMLVIKVLRARLRELLSKAFKQPGKLPTAQQLRWLDIWQKIFTLQDAKDAQR</sequence>